<dbReference type="PROSITE" id="PS50263">
    <property type="entry name" value="CN_HYDROLASE"/>
    <property type="match status" value="1"/>
</dbReference>
<dbReference type="CDD" id="cd07572">
    <property type="entry name" value="nit"/>
    <property type="match status" value="1"/>
</dbReference>
<dbReference type="PROSITE" id="PS01227">
    <property type="entry name" value="UPF0012"/>
    <property type="match status" value="1"/>
</dbReference>
<dbReference type="GO" id="GO:0016787">
    <property type="term" value="F:hydrolase activity"/>
    <property type="evidence" value="ECO:0007669"/>
    <property type="project" value="UniProtKB-KW"/>
</dbReference>
<organism evidence="4 5">
    <name type="scientific">Pelagerythrobacter marinus</name>
    <dbReference type="NCBI Taxonomy" id="538382"/>
    <lineage>
        <taxon>Bacteria</taxon>
        <taxon>Pseudomonadati</taxon>
        <taxon>Pseudomonadota</taxon>
        <taxon>Alphaproteobacteria</taxon>
        <taxon>Sphingomonadales</taxon>
        <taxon>Erythrobacteraceae</taxon>
        <taxon>Pelagerythrobacter</taxon>
    </lineage>
</organism>
<evidence type="ECO:0000313" key="5">
    <source>
        <dbReference type="Proteomes" id="UP000444401"/>
    </source>
</evidence>
<dbReference type="InterPro" id="IPR003010">
    <property type="entry name" value="C-N_Hydrolase"/>
</dbReference>
<reference evidence="4 5" key="1">
    <citation type="submission" date="2019-12" db="EMBL/GenBank/DDBJ databases">
        <title>Genomic-based taxomic classification of the family Erythrobacteraceae.</title>
        <authorList>
            <person name="Xu L."/>
        </authorList>
    </citation>
    <scope>NUCLEOTIDE SEQUENCE [LARGE SCALE GENOMIC DNA]</scope>
    <source>
        <strain evidence="4 5">H32</strain>
    </source>
</reference>
<dbReference type="EMBL" id="WTYO01000002">
    <property type="protein sequence ID" value="MXO68015.1"/>
    <property type="molecule type" value="Genomic_DNA"/>
</dbReference>
<gene>
    <name evidence="4" type="ORF">GRI72_04105</name>
</gene>
<dbReference type="PANTHER" id="PTHR23088">
    <property type="entry name" value="NITRILASE-RELATED"/>
    <property type="match status" value="1"/>
</dbReference>
<evidence type="ECO:0000259" key="3">
    <source>
        <dbReference type="PROSITE" id="PS50263"/>
    </source>
</evidence>
<accession>A0ABW9UWR3</accession>
<dbReference type="Pfam" id="PF00795">
    <property type="entry name" value="CN_hydrolase"/>
    <property type="match status" value="1"/>
</dbReference>
<feature type="domain" description="CN hydrolase" evidence="3">
    <location>
        <begin position="2"/>
        <end position="265"/>
    </location>
</feature>
<dbReference type="InterPro" id="IPR001110">
    <property type="entry name" value="UPF0012_CS"/>
</dbReference>
<protein>
    <submittedName>
        <fullName evidence="4">Carbon-nitrogen hydrolase family protein</fullName>
    </submittedName>
</protein>
<dbReference type="SUPFAM" id="SSF56317">
    <property type="entry name" value="Carbon-nitrogen hydrolase"/>
    <property type="match status" value="1"/>
</dbReference>
<dbReference type="InterPro" id="IPR045254">
    <property type="entry name" value="Nit1/2_C-N_Hydrolase"/>
</dbReference>
<evidence type="ECO:0000313" key="4">
    <source>
        <dbReference type="EMBL" id="MXO68015.1"/>
    </source>
</evidence>
<sequence>MTRIALFQMTAGIDPAQNAAAIVDAVRQAGGEGAEMLFTPEMSGLLDRDRKRAAAAIAREDQDRVLAAVREEAAAQGIWVALGSLAVALDPAAEGAGAGAVRGAEAPRWANRSYLVGPDGAIAARYDKIHMFDVDLASGESWRESNAYRPGDRVVTATTPLGRLGLAVCYDLRFPALFDALGRAGCDAIAIPAAFTVPTGRAHWHVLQRARAIEASAFVVAAAQVGRHADGRRTYGHSLVVDPWGEVLLDMGGEEAGLGFAEIDPARIAEARRQVPSLANRREILE</sequence>
<dbReference type="InterPro" id="IPR036526">
    <property type="entry name" value="C-N_Hydrolase_sf"/>
</dbReference>
<dbReference type="RefSeq" id="WP_160732683.1">
    <property type="nucleotide sequence ID" value="NZ_WTYO01000002.1"/>
</dbReference>
<evidence type="ECO:0000256" key="1">
    <source>
        <dbReference type="ARBA" id="ARBA00010613"/>
    </source>
</evidence>
<keyword evidence="2 4" id="KW-0378">Hydrolase</keyword>
<dbReference type="Gene3D" id="3.60.110.10">
    <property type="entry name" value="Carbon-nitrogen hydrolase"/>
    <property type="match status" value="1"/>
</dbReference>
<comment type="similarity">
    <text evidence="1">Belongs to the carbon-nitrogen hydrolase superfamily. NIT1/NIT2 family.</text>
</comment>
<dbReference type="Proteomes" id="UP000444401">
    <property type="component" value="Unassembled WGS sequence"/>
</dbReference>
<evidence type="ECO:0000256" key="2">
    <source>
        <dbReference type="ARBA" id="ARBA00022801"/>
    </source>
</evidence>
<proteinExistence type="inferred from homology"/>
<dbReference type="PANTHER" id="PTHR23088:SF27">
    <property type="entry name" value="DEAMINATED GLUTATHIONE AMIDASE"/>
    <property type="match status" value="1"/>
</dbReference>
<comment type="caution">
    <text evidence="4">The sequence shown here is derived from an EMBL/GenBank/DDBJ whole genome shotgun (WGS) entry which is preliminary data.</text>
</comment>
<keyword evidence="5" id="KW-1185">Reference proteome</keyword>
<name>A0ABW9UWR3_9SPHN</name>